<protein>
    <submittedName>
        <fullName evidence="6">LysR family transcriptional regulator</fullName>
    </submittedName>
</protein>
<dbReference type="Pfam" id="PF03466">
    <property type="entry name" value="LysR_substrate"/>
    <property type="match status" value="1"/>
</dbReference>
<dbReference type="PANTHER" id="PTHR30118">
    <property type="entry name" value="HTH-TYPE TRANSCRIPTIONAL REGULATOR LEUO-RELATED"/>
    <property type="match status" value="1"/>
</dbReference>
<dbReference type="Pfam" id="PF00126">
    <property type="entry name" value="HTH_1"/>
    <property type="match status" value="1"/>
</dbReference>
<proteinExistence type="inferred from homology"/>
<comment type="caution">
    <text evidence="6">The sequence shown here is derived from an EMBL/GenBank/DDBJ whole genome shotgun (WGS) entry which is preliminary data.</text>
</comment>
<comment type="similarity">
    <text evidence="1">Belongs to the LysR transcriptional regulatory family.</text>
</comment>
<dbReference type="SUPFAM" id="SSF46785">
    <property type="entry name" value="Winged helix' DNA-binding domain"/>
    <property type="match status" value="1"/>
</dbReference>
<feature type="domain" description="HTH lysR-type" evidence="5">
    <location>
        <begin position="7"/>
        <end position="64"/>
    </location>
</feature>
<keyword evidence="7" id="KW-1185">Reference proteome</keyword>
<dbReference type="InterPro" id="IPR005119">
    <property type="entry name" value="LysR_subst-bd"/>
</dbReference>
<dbReference type="Gene3D" id="1.10.10.10">
    <property type="entry name" value="Winged helix-like DNA-binding domain superfamily/Winged helix DNA-binding domain"/>
    <property type="match status" value="1"/>
</dbReference>
<evidence type="ECO:0000256" key="1">
    <source>
        <dbReference type="ARBA" id="ARBA00009437"/>
    </source>
</evidence>
<dbReference type="InterPro" id="IPR036390">
    <property type="entry name" value="WH_DNA-bd_sf"/>
</dbReference>
<organism evidence="6 7">
    <name type="scientific">Pseudaquabacterium rugosum</name>
    <dbReference type="NCBI Taxonomy" id="2984194"/>
    <lineage>
        <taxon>Bacteria</taxon>
        <taxon>Pseudomonadati</taxon>
        <taxon>Pseudomonadota</taxon>
        <taxon>Betaproteobacteria</taxon>
        <taxon>Burkholderiales</taxon>
        <taxon>Sphaerotilaceae</taxon>
        <taxon>Pseudaquabacterium</taxon>
    </lineage>
</organism>
<accession>A0ABU9BCF9</accession>
<dbReference type="RefSeq" id="WP_341374571.1">
    <property type="nucleotide sequence ID" value="NZ_JBBUTF010000010.1"/>
</dbReference>
<dbReference type="CDD" id="cd08459">
    <property type="entry name" value="PBP2_DntR_NahR_LinR_like"/>
    <property type="match status" value="1"/>
</dbReference>
<dbReference type="InterPro" id="IPR000847">
    <property type="entry name" value="LysR_HTH_N"/>
</dbReference>
<keyword evidence="2" id="KW-0805">Transcription regulation</keyword>
<evidence type="ECO:0000313" key="7">
    <source>
        <dbReference type="Proteomes" id="UP001368500"/>
    </source>
</evidence>
<dbReference type="PRINTS" id="PR00039">
    <property type="entry name" value="HTHLYSR"/>
</dbReference>
<evidence type="ECO:0000256" key="4">
    <source>
        <dbReference type="ARBA" id="ARBA00023163"/>
    </source>
</evidence>
<evidence type="ECO:0000256" key="2">
    <source>
        <dbReference type="ARBA" id="ARBA00023015"/>
    </source>
</evidence>
<dbReference type="EMBL" id="JBBUTF010000010">
    <property type="protein sequence ID" value="MEK8026789.1"/>
    <property type="molecule type" value="Genomic_DNA"/>
</dbReference>
<dbReference type="Gene3D" id="3.40.190.10">
    <property type="entry name" value="Periplasmic binding protein-like II"/>
    <property type="match status" value="2"/>
</dbReference>
<sequence length="312" mass="33792">MPADDLPDVRLLQLFDLLHETGSVTRTAELLGQSQPTVSLALGRLRRQLGDPLFVRHAGALKSTPRADALIGPCREVLAALRRLGSHAPAFEPASATLRWRICMTDASHLTLLPRLLAHLRRHAPGIRLEAAGIDAHTEQALASGEADLAIGYVPWMGQATFQQQLYTQDWVCLADAGHPRLGRPQADDGGDRLDLARYRAEGHVAIRSGTGARLLEQALTRARIERRVVLELPGFLGLGAVIQSTDLLATLPRHIGQELAGRGGLTVHACPLAIDGFPVGQHWHARLHQDPAHRWLREAVAGLFGAPAPQA</sequence>
<dbReference type="InterPro" id="IPR050389">
    <property type="entry name" value="LysR-type_TF"/>
</dbReference>
<dbReference type="PANTHER" id="PTHR30118:SF15">
    <property type="entry name" value="TRANSCRIPTIONAL REGULATORY PROTEIN"/>
    <property type="match status" value="1"/>
</dbReference>
<evidence type="ECO:0000313" key="6">
    <source>
        <dbReference type="EMBL" id="MEK8026789.1"/>
    </source>
</evidence>
<gene>
    <name evidence="6" type="ORF">AACH11_12530</name>
</gene>
<name>A0ABU9BCF9_9BURK</name>
<keyword evidence="3" id="KW-0238">DNA-binding</keyword>
<dbReference type="Proteomes" id="UP001368500">
    <property type="component" value="Unassembled WGS sequence"/>
</dbReference>
<dbReference type="SUPFAM" id="SSF53850">
    <property type="entry name" value="Periplasmic binding protein-like II"/>
    <property type="match status" value="1"/>
</dbReference>
<dbReference type="PROSITE" id="PS50931">
    <property type="entry name" value="HTH_LYSR"/>
    <property type="match status" value="1"/>
</dbReference>
<keyword evidence="4" id="KW-0804">Transcription</keyword>
<reference evidence="6 7" key="1">
    <citation type="submission" date="2024-04" db="EMBL/GenBank/DDBJ databases">
        <title>Novel species of the genus Ideonella isolated from streams.</title>
        <authorList>
            <person name="Lu H."/>
        </authorList>
    </citation>
    <scope>NUCLEOTIDE SEQUENCE [LARGE SCALE GENOMIC DNA]</scope>
    <source>
        <strain evidence="6 7">BYS139W</strain>
    </source>
</reference>
<evidence type="ECO:0000256" key="3">
    <source>
        <dbReference type="ARBA" id="ARBA00023125"/>
    </source>
</evidence>
<evidence type="ECO:0000259" key="5">
    <source>
        <dbReference type="PROSITE" id="PS50931"/>
    </source>
</evidence>
<dbReference type="InterPro" id="IPR036388">
    <property type="entry name" value="WH-like_DNA-bd_sf"/>
</dbReference>